<evidence type="ECO:0000313" key="2">
    <source>
        <dbReference type="WBParaSite" id="EEL_0000783501-mRNA-1"/>
    </source>
</evidence>
<evidence type="ECO:0000313" key="1">
    <source>
        <dbReference type="Proteomes" id="UP000050640"/>
    </source>
</evidence>
<dbReference type="InterPro" id="IPR036352">
    <property type="entry name" value="Semap_dom_sf"/>
</dbReference>
<accession>A0A0R3RZR8</accession>
<keyword evidence="1" id="KW-1185">Reference proteome</keyword>
<proteinExistence type="predicted"/>
<name>A0A0R3RZR8_9BILA</name>
<reference evidence="2" key="1">
    <citation type="submission" date="2017-02" db="UniProtKB">
        <authorList>
            <consortium name="WormBaseParasite"/>
        </authorList>
    </citation>
    <scope>IDENTIFICATION</scope>
</reference>
<protein>
    <submittedName>
        <fullName evidence="2">tRNA (adenine(58)-N(1))-methyltransferase</fullName>
    </submittedName>
</protein>
<dbReference type="SUPFAM" id="SSF101912">
    <property type="entry name" value="Sema domain"/>
    <property type="match status" value="1"/>
</dbReference>
<dbReference type="AlphaFoldDB" id="A0A0R3RZR8"/>
<organism evidence="1 2">
    <name type="scientific">Elaeophora elaphi</name>
    <dbReference type="NCBI Taxonomy" id="1147741"/>
    <lineage>
        <taxon>Eukaryota</taxon>
        <taxon>Metazoa</taxon>
        <taxon>Ecdysozoa</taxon>
        <taxon>Nematoda</taxon>
        <taxon>Chromadorea</taxon>
        <taxon>Rhabditida</taxon>
        <taxon>Spirurina</taxon>
        <taxon>Spiruromorpha</taxon>
        <taxon>Filarioidea</taxon>
        <taxon>Onchocercidae</taxon>
        <taxon>Elaeophora</taxon>
    </lineage>
</organism>
<dbReference type="Gene3D" id="2.130.10.10">
    <property type="entry name" value="YVTN repeat-like/Quinoprotein amine dehydrogenase"/>
    <property type="match status" value="1"/>
</dbReference>
<sequence length="168" mass="19177">MICKRKYFTLTSLKIGDLNILKNERIGPRLDSPLCNYDTSSCLPGATLSLTDYATKIMHILPGGGLIVCATMKQGIRQIRESLPLVSTRQPPNYDVIGAGSLEGEAAVHIRAEYRSRFRVYFVTAFFHEHYVYYLSVQNKYLSNGKPPFTVSKLIRICRDEYRLNLFF</sequence>
<dbReference type="InterPro" id="IPR015943">
    <property type="entry name" value="WD40/YVTN_repeat-like_dom_sf"/>
</dbReference>
<dbReference type="Proteomes" id="UP000050640">
    <property type="component" value="Unplaced"/>
</dbReference>
<dbReference type="STRING" id="1147741.A0A0R3RZR8"/>
<dbReference type="WBParaSite" id="EEL_0000783501-mRNA-1">
    <property type="protein sequence ID" value="EEL_0000783501-mRNA-1"/>
    <property type="gene ID" value="EEL_0000783501"/>
</dbReference>